<dbReference type="InterPro" id="IPR003441">
    <property type="entry name" value="NAC-dom"/>
</dbReference>
<evidence type="ECO:0000256" key="3">
    <source>
        <dbReference type="ARBA" id="ARBA00023163"/>
    </source>
</evidence>
<keyword evidence="3" id="KW-0804">Transcription</keyword>
<dbReference type="EMBL" id="KF874854">
    <property type="protein sequence ID" value="AIA57534.1"/>
    <property type="molecule type" value="mRNA"/>
</dbReference>
<proteinExistence type="evidence at transcript level"/>
<protein>
    <submittedName>
        <fullName evidence="6">NAC domain-containing protein</fullName>
    </submittedName>
</protein>
<dbReference type="PANTHER" id="PTHR31719:SF85">
    <property type="entry name" value="NAC DOMAIN-CONTAINING PROTEIN"/>
    <property type="match status" value="1"/>
</dbReference>
<dbReference type="Pfam" id="PF02365">
    <property type="entry name" value="NAM"/>
    <property type="match status" value="1"/>
</dbReference>
<evidence type="ECO:0000256" key="4">
    <source>
        <dbReference type="ARBA" id="ARBA00023242"/>
    </source>
</evidence>
<keyword evidence="1" id="KW-0805">Transcription regulation</keyword>
<dbReference type="PROSITE" id="PS51005">
    <property type="entry name" value="NAC"/>
    <property type="match status" value="1"/>
</dbReference>
<evidence type="ECO:0000259" key="5">
    <source>
        <dbReference type="PROSITE" id="PS51005"/>
    </source>
</evidence>
<evidence type="ECO:0000256" key="2">
    <source>
        <dbReference type="ARBA" id="ARBA00023125"/>
    </source>
</evidence>
<dbReference type="PANTHER" id="PTHR31719">
    <property type="entry name" value="NAC TRANSCRIPTION FACTOR 56"/>
    <property type="match status" value="1"/>
</dbReference>
<evidence type="ECO:0000256" key="1">
    <source>
        <dbReference type="ARBA" id="ARBA00023015"/>
    </source>
</evidence>
<reference evidence="6" key="1">
    <citation type="submission" date="2013-11" db="EMBL/GenBank/DDBJ databases">
        <title>Identification, phylogenetic and expression analysis for 32 NAC transcription factors in ramie (Boehmeria nivea L. Gaud).</title>
        <authorList>
            <person name="Liu T."/>
        </authorList>
    </citation>
    <scope>NUCLEOTIDE SEQUENCE</scope>
</reference>
<evidence type="ECO:0000313" key="6">
    <source>
        <dbReference type="EMBL" id="AIA57534.1"/>
    </source>
</evidence>
<dbReference type="Gene3D" id="2.170.150.80">
    <property type="entry name" value="NAC domain"/>
    <property type="match status" value="1"/>
</dbReference>
<dbReference type="SUPFAM" id="SSF101941">
    <property type="entry name" value="NAC domain"/>
    <property type="match status" value="1"/>
</dbReference>
<dbReference type="InterPro" id="IPR036093">
    <property type="entry name" value="NAC_dom_sf"/>
</dbReference>
<keyword evidence="2" id="KW-0238">DNA-binding</keyword>
<gene>
    <name evidence="6" type="primary">NAC30</name>
</gene>
<feature type="domain" description="NAC" evidence="5">
    <location>
        <begin position="10"/>
        <end position="172"/>
    </location>
</feature>
<dbReference type="GO" id="GO:0006355">
    <property type="term" value="P:regulation of DNA-templated transcription"/>
    <property type="evidence" value="ECO:0007669"/>
    <property type="project" value="InterPro"/>
</dbReference>
<dbReference type="GO" id="GO:0003677">
    <property type="term" value="F:DNA binding"/>
    <property type="evidence" value="ECO:0007669"/>
    <property type="project" value="UniProtKB-KW"/>
</dbReference>
<keyword evidence="4" id="KW-0539">Nucleus</keyword>
<dbReference type="GO" id="GO:0048731">
    <property type="term" value="P:system development"/>
    <property type="evidence" value="ECO:0007669"/>
    <property type="project" value="TreeGrafter"/>
</dbReference>
<accession>A0A060A5Q6</accession>
<name>A0A060A5Q6_BOENI</name>
<dbReference type="AlphaFoldDB" id="A0A060A5Q6"/>
<organism evidence="6">
    <name type="scientific">Boehmeria nivea</name>
    <name type="common">Chinese grass</name>
    <name type="synonym">Urtica nivea</name>
    <dbReference type="NCBI Taxonomy" id="83906"/>
    <lineage>
        <taxon>Eukaryota</taxon>
        <taxon>Viridiplantae</taxon>
        <taxon>Streptophyta</taxon>
        <taxon>Embryophyta</taxon>
        <taxon>Tracheophyta</taxon>
        <taxon>Spermatophyta</taxon>
        <taxon>Magnoliopsida</taxon>
        <taxon>eudicotyledons</taxon>
        <taxon>Gunneridae</taxon>
        <taxon>Pentapetalae</taxon>
        <taxon>rosids</taxon>
        <taxon>fabids</taxon>
        <taxon>Rosales</taxon>
        <taxon>Urticaceae</taxon>
        <taxon>Boehmeria</taxon>
    </lineage>
</organism>
<sequence length="219" mass="24697">MGDIGSYVNLPPGFRFCPTDEELVLHFLYPKAFLLPCHPNIIPDIDLQLHNPWDFNGSIALSSGNMYYFFSKVTDQYRVTANGYWKDLDKDEAIVASGNQVGVKKCLVFCVGGEESPVSTETDWVMEEFSLICNNIINYGLSSTNNSTAPAYKRRRKKKSDCKWVLCRVHERKGSTSNAGNSGQTFTDQDDNGTELSCLDEMFFSLLDDDLDEITTMQH</sequence>